<dbReference type="GO" id="GO:0008115">
    <property type="term" value="F:sarcosine oxidase activity"/>
    <property type="evidence" value="ECO:0007669"/>
    <property type="project" value="UniProtKB-EC"/>
</dbReference>
<evidence type="ECO:0000259" key="5">
    <source>
        <dbReference type="Pfam" id="PF01266"/>
    </source>
</evidence>
<evidence type="ECO:0000313" key="6">
    <source>
        <dbReference type="EMBL" id="MBP2350546.1"/>
    </source>
</evidence>
<dbReference type="NCBIfam" id="NF008425">
    <property type="entry name" value="PRK11259.1"/>
    <property type="match status" value="1"/>
</dbReference>
<gene>
    <name evidence="6" type="ORF">JOF29_001629</name>
</gene>
<dbReference type="EC" id="1.5.3.1" evidence="6"/>
<dbReference type="PANTHER" id="PTHR10961">
    <property type="entry name" value="PEROXISOMAL SARCOSINE OXIDASE"/>
    <property type="match status" value="1"/>
</dbReference>
<dbReference type="RefSeq" id="WP_209693587.1">
    <property type="nucleotide sequence ID" value="NZ_BAAAVU010000011.1"/>
</dbReference>
<dbReference type="PROSITE" id="PS00895">
    <property type="entry name" value="3_HYDROXYISOBUT_DH"/>
    <property type="match status" value="1"/>
</dbReference>
<evidence type="ECO:0000256" key="3">
    <source>
        <dbReference type="ARBA" id="ARBA00022827"/>
    </source>
</evidence>
<evidence type="ECO:0000256" key="4">
    <source>
        <dbReference type="ARBA" id="ARBA00023002"/>
    </source>
</evidence>
<evidence type="ECO:0000256" key="2">
    <source>
        <dbReference type="ARBA" id="ARBA00022630"/>
    </source>
</evidence>
<keyword evidence="4 6" id="KW-0560">Oxidoreductase</keyword>
<proteinExistence type="predicted"/>
<dbReference type="InterPro" id="IPR006076">
    <property type="entry name" value="FAD-dep_OxRdtase"/>
</dbReference>
<dbReference type="Gene3D" id="3.50.50.60">
    <property type="entry name" value="FAD/NAD(P)-binding domain"/>
    <property type="match status" value="1"/>
</dbReference>
<keyword evidence="2" id="KW-0285">Flavoprotein</keyword>
<dbReference type="Proteomes" id="UP000755585">
    <property type="component" value="Unassembled WGS sequence"/>
</dbReference>
<organism evidence="6 7">
    <name type="scientific">Kribbella aluminosa</name>
    <dbReference type="NCBI Taxonomy" id="416017"/>
    <lineage>
        <taxon>Bacteria</taxon>
        <taxon>Bacillati</taxon>
        <taxon>Actinomycetota</taxon>
        <taxon>Actinomycetes</taxon>
        <taxon>Propionibacteriales</taxon>
        <taxon>Kribbellaceae</taxon>
        <taxon>Kribbella</taxon>
    </lineage>
</organism>
<dbReference type="SUPFAM" id="SSF54373">
    <property type="entry name" value="FAD-linked reductases, C-terminal domain"/>
    <property type="match status" value="1"/>
</dbReference>
<keyword evidence="3" id="KW-0274">FAD</keyword>
<dbReference type="EMBL" id="JAGINT010000001">
    <property type="protein sequence ID" value="MBP2350546.1"/>
    <property type="molecule type" value="Genomic_DNA"/>
</dbReference>
<dbReference type="InterPro" id="IPR002204">
    <property type="entry name" value="3-OH-isobutyrate_DH-rel_CS"/>
</dbReference>
<accession>A0ABS4UG62</accession>
<comment type="cofactor">
    <cofactor evidence="1">
        <name>FAD</name>
        <dbReference type="ChEBI" id="CHEBI:57692"/>
    </cofactor>
</comment>
<evidence type="ECO:0000256" key="1">
    <source>
        <dbReference type="ARBA" id="ARBA00001974"/>
    </source>
</evidence>
<evidence type="ECO:0000313" key="7">
    <source>
        <dbReference type="Proteomes" id="UP000755585"/>
    </source>
</evidence>
<dbReference type="Gene3D" id="3.30.9.10">
    <property type="entry name" value="D-Amino Acid Oxidase, subunit A, domain 2"/>
    <property type="match status" value="1"/>
</dbReference>
<dbReference type="InterPro" id="IPR045170">
    <property type="entry name" value="MTOX"/>
</dbReference>
<reference evidence="6 7" key="1">
    <citation type="submission" date="2021-03" db="EMBL/GenBank/DDBJ databases">
        <title>Sequencing the genomes of 1000 actinobacteria strains.</title>
        <authorList>
            <person name="Klenk H.-P."/>
        </authorList>
    </citation>
    <scope>NUCLEOTIDE SEQUENCE [LARGE SCALE GENOMIC DNA]</scope>
    <source>
        <strain evidence="6 7">DSM 18824</strain>
    </source>
</reference>
<keyword evidence="7" id="KW-1185">Reference proteome</keyword>
<comment type="caution">
    <text evidence="6">The sequence shown here is derived from an EMBL/GenBank/DDBJ whole genome shotgun (WGS) entry which is preliminary data.</text>
</comment>
<dbReference type="SUPFAM" id="SSF51905">
    <property type="entry name" value="FAD/NAD(P)-binding domain"/>
    <property type="match status" value="1"/>
</dbReference>
<sequence>MTSYDVAVLGLGAMGAAAAWRAAARGASVIGFEQFTPAHARGSSHGGSRIFRRTVFEGIDYVPVVRRAEQLWAQLERDTGATVFHRSGGLCVGAAEGELVRDAMRCAEEGDVEIELLDADALAGRYPQFAVAPGDVGVFEPGAGVLDPEGCIRAELGLAKAAGAELRFETQVSGLQYDDAGVRISVGAETITARRAIVATGAWFTDLVPELALPLRVQRSPLVWFAGADQAAYGPDRFPTFIWESGDLDGWGIPDVDGRGVKVGAGRSAAKPWLEHASDNDYPIGPADTGPVEAIVRRAFPGLDPVPVAATPCMNSKSPDGDFVIGIPAAAPALVLAGAFSGHGFKHSAAVGDITVDLAVDGASDIALGHFSPDRFGPTA</sequence>
<dbReference type="PANTHER" id="PTHR10961:SF7">
    <property type="entry name" value="FAD DEPENDENT OXIDOREDUCTASE DOMAIN-CONTAINING PROTEIN"/>
    <property type="match status" value="1"/>
</dbReference>
<dbReference type="Pfam" id="PF01266">
    <property type="entry name" value="DAO"/>
    <property type="match status" value="1"/>
</dbReference>
<dbReference type="InterPro" id="IPR036188">
    <property type="entry name" value="FAD/NAD-bd_sf"/>
</dbReference>
<name>A0ABS4UG62_9ACTN</name>
<feature type="domain" description="FAD dependent oxidoreductase" evidence="5">
    <location>
        <begin position="5"/>
        <end position="358"/>
    </location>
</feature>
<protein>
    <submittedName>
        <fullName evidence="6">Sarcosine oxidase</fullName>
        <ecNumber evidence="6">1.5.3.1</ecNumber>
    </submittedName>
</protein>